<dbReference type="PANTHER" id="PTHR32282">
    <property type="entry name" value="BINDING PROTEIN TRANSPEPTIDASE, PUTATIVE-RELATED"/>
    <property type="match status" value="1"/>
</dbReference>
<evidence type="ECO:0000256" key="5">
    <source>
        <dbReference type="ARBA" id="ARBA00022801"/>
    </source>
</evidence>
<evidence type="ECO:0000259" key="11">
    <source>
        <dbReference type="Pfam" id="PF00912"/>
    </source>
</evidence>
<keyword evidence="1 12" id="KW-0121">Carboxypeptidase</keyword>
<dbReference type="PANTHER" id="PTHR32282:SF34">
    <property type="entry name" value="PENICILLIN-BINDING PROTEIN 1A"/>
    <property type="match status" value="1"/>
</dbReference>
<evidence type="ECO:0000313" key="12">
    <source>
        <dbReference type="EMBL" id="SMD11641.1"/>
    </source>
</evidence>
<dbReference type="GO" id="GO:0009002">
    <property type="term" value="F:serine-type D-Ala-D-Ala carboxypeptidase activity"/>
    <property type="evidence" value="ECO:0007669"/>
    <property type="project" value="UniProtKB-EC"/>
</dbReference>
<evidence type="ECO:0000256" key="4">
    <source>
        <dbReference type="ARBA" id="ARBA00022679"/>
    </source>
</evidence>
<protein>
    <submittedName>
        <fullName evidence="12">Membrane carboxypeptidase (Penicillin-binding protein)</fullName>
    </submittedName>
</protein>
<dbReference type="EMBL" id="FWXV01000003">
    <property type="protein sequence ID" value="SMD11641.1"/>
    <property type="molecule type" value="Genomic_DNA"/>
</dbReference>
<dbReference type="GO" id="GO:0009252">
    <property type="term" value="P:peptidoglycan biosynthetic process"/>
    <property type="evidence" value="ECO:0007669"/>
    <property type="project" value="TreeGrafter"/>
</dbReference>
<dbReference type="RefSeq" id="WP_084429021.1">
    <property type="nucleotide sequence ID" value="NZ_FWXV01000003.1"/>
</dbReference>
<evidence type="ECO:0000256" key="9">
    <source>
        <dbReference type="SAM" id="MobiDB-lite"/>
    </source>
</evidence>
<accession>A0A1W2EPQ5</accession>
<evidence type="ECO:0000256" key="1">
    <source>
        <dbReference type="ARBA" id="ARBA00022645"/>
    </source>
</evidence>
<keyword evidence="13" id="KW-1185">Reference proteome</keyword>
<feature type="compositionally biased region" description="Basic and acidic residues" evidence="9">
    <location>
        <begin position="591"/>
        <end position="604"/>
    </location>
</feature>
<dbReference type="GO" id="GO:0008658">
    <property type="term" value="F:penicillin binding"/>
    <property type="evidence" value="ECO:0007669"/>
    <property type="project" value="InterPro"/>
</dbReference>
<evidence type="ECO:0000256" key="3">
    <source>
        <dbReference type="ARBA" id="ARBA00022676"/>
    </source>
</evidence>
<comment type="catalytic activity">
    <reaction evidence="7">
        <text>Preferential cleavage: (Ac)2-L-Lys-D-Ala-|-D-Ala. Also transpeptidation of peptidyl-alanyl moieties that are N-acyl substituents of D-alanine.</text>
        <dbReference type="EC" id="3.4.16.4"/>
    </reaction>
</comment>
<dbReference type="InterPro" id="IPR036950">
    <property type="entry name" value="PBP_transglycosylase"/>
</dbReference>
<name>A0A1W2EPQ5_KIBAR</name>
<feature type="region of interest" description="Disordered" evidence="9">
    <location>
        <begin position="584"/>
        <end position="617"/>
    </location>
</feature>
<organism evidence="12 13">
    <name type="scientific">Kibdelosporangium aridum</name>
    <dbReference type="NCBI Taxonomy" id="2030"/>
    <lineage>
        <taxon>Bacteria</taxon>
        <taxon>Bacillati</taxon>
        <taxon>Actinomycetota</taxon>
        <taxon>Actinomycetes</taxon>
        <taxon>Pseudonocardiales</taxon>
        <taxon>Pseudonocardiaceae</taxon>
        <taxon>Kibdelosporangium</taxon>
    </lineage>
</organism>
<keyword evidence="5" id="KW-0378">Hydrolase</keyword>
<dbReference type="SUPFAM" id="SSF56601">
    <property type="entry name" value="beta-lactamase/transpeptidase-like"/>
    <property type="match status" value="1"/>
</dbReference>
<dbReference type="InterPro" id="IPR050396">
    <property type="entry name" value="Glycosyltr_51/Transpeptidase"/>
</dbReference>
<gene>
    <name evidence="12" type="ORF">SAMN05661093_04821</name>
</gene>
<dbReference type="Pfam" id="PF00905">
    <property type="entry name" value="Transpeptidase"/>
    <property type="match status" value="1"/>
</dbReference>
<evidence type="ECO:0000259" key="10">
    <source>
        <dbReference type="Pfam" id="PF00905"/>
    </source>
</evidence>
<keyword evidence="3" id="KW-0328">Glycosyltransferase</keyword>
<dbReference type="InterPro" id="IPR001460">
    <property type="entry name" value="PCN-bd_Tpept"/>
</dbReference>
<dbReference type="GO" id="GO:0008955">
    <property type="term" value="F:peptidoglycan glycosyltransferase activity"/>
    <property type="evidence" value="ECO:0007669"/>
    <property type="project" value="UniProtKB-EC"/>
</dbReference>
<proteinExistence type="predicted"/>
<feature type="domain" description="Penicillin-binding protein transpeptidase" evidence="10">
    <location>
        <begin position="316"/>
        <end position="520"/>
    </location>
</feature>
<dbReference type="GO" id="GO:0006508">
    <property type="term" value="P:proteolysis"/>
    <property type="evidence" value="ECO:0007669"/>
    <property type="project" value="UniProtKB-KW"/>
</dbReference>
<evidence type="ECO:0000313" key="13">
    <source>
        <dbReference type="Proteomes" id="UP000192674"/>
    </source>
</evidence>
<feature type="domain" description="Glycosyl transferase family 51" evidence="11">
    <location>
        <begin position="58"/>
        <end position="229"/>
    </location>
</feature>
<keyword evidence="4" id="KW-0808">Transferase</keyword>
<keyword evidence="6" id="KW-0511">Multifunctional enzyme</keyword>
<sequence>MWGWIRKTLYVLVFLSIAAPLIAFRYSYTLWEIPDPAQIAAGQNQTITLYYSDGKTELARISPKSGDRSSIRFQDIPLHVQQAVLAAEDNTFWENSGFDITGIARAVWNNVTGDSGGGSTITQQYIKKATGNEELSFGRKWKELVLAKKMADTYSKKDLFTAYLNTVYFGRGANGIQAAAQAYFGKNVQQLDVSEAALLAGVIQRPTYWDPDVDRENAERRWNFVLGQMSSQGWLANRETLKFPATLPRDASPSSARLQIENQVLAELEDVADLPRDALHQRGYRVITTIDRNAQTSLEQSVSTVMAGQPDYLRAAAVSLDPKSGGVLAYHGGGNGVGLDYAQSPQDAGTTFGTFVAVAALRQGFRLDHPLDGSSPRMVDGIPFQNPQGVRCSPCSLRSSLGMQANTASAELTSQVGVGAVAEAAFQLGISRELRGKPAFGKDPDTRIAVGGGSTSVRPIDMARAYATLAADGVRTTPHFISRVEDIDGNIRYNATPLLTQAIPPKIADAVTFSLTRTQGAFTRPGTRSYGDDGANAKAWMVGYTRDIVTVVWMGADKIIAIKNKENKDITAFGEPTTIWSAVMDGYRGTESPKKPTFDPKKPSPDPAARPTPRTTR</sequence>
<evidence type="ECO:0000256" key="6">
    <source>
        <dbReference type="ARBA" id="ARBA00023268"/>
    </source>
</evidence>
<dbReference type="Gene3D" id="3.40.710.10">
    <property type="entry name" value="DD-peptidase/beta-lactamase superfamily"/>
    <property type="match status" value="1"/>
</dbReference>
<reference evidence="12 13" key="1">
    <citation type="submission" date="2017-04" db="EMBL/GenBank/DDBJ databases">
        <authorList>
            <person name="Afonso C.L."/>
            <person name="Miller P.J."/>
            <person name="Scott M.A."/>
            <person name="Spackman E."/>
            <person name="Goraichik I."/>
            <person name="Dimitrov K.M."/>
            <person name="Suarez D.L."/>
            <person name="Swayne D.E."/>
        </authorList>
    </citation>
    <scope>NUCLEOTIDE SEQUENCE [LARGE SCALE GENOMIC DNA]</scope>
    <source>
        <strain evidence="12 13">DSM 43828</strain>
    </source>
</reference>
<evidence type="ECO:0000256" key="8">
    <source>
        <dbReference type="ARBA" id="ARBA00049902"/>
    </source>
</evidence>
<dbReference type="AlphaFoldDB" id="A0A1W2EPQ5"/>
<evidence type="ECO:0000256" key="7">
    <source>
        <dbReference type="ARBA" id="ARBA00034000"/>
    </source>
</evidence>
<dbReference type="GO" id="GO:0030288">
    <property type="term" value="C:outer membrane-bounded periplasmic space"/>
    <property type="evidence" value="ECO:0007669"/>
    <property type="project" value="TreeGrafter"/>
</dbReference>
<dbReference type="Gene3D" id="1.10.3810.10">
    <property type="entry name" value="Biosynthetic peptidoglycan transglycosylase-like"/>
    <property type="match status" value="1"/>
</dbReference>
<dbReference type="InterPro" id="IPR012338">
    <property type="entry name" value="Beta-lactam/transpept-like"/>
</dbReference>
<dbReference type="SUPFAM" id="SSF53955">
    <property type="entry name" value="Lysozyme-like"/>
    <property type="match status" value="1"/>
</dbReference>
<keyword evidence="2" id="KW-0645">Protease</keyword>
<dbReference type="OrthoDB" id="9766909at2"/>
<dbReference type="Pfam" id="PF00912">
    <property type="entry name" value="Transgly"/>
    <property type="match status" value="1"/>
</dbReference>
<dbReference type="Proteomes" id="UP000192674">
    <property type="component" value="Unassembled WGS sequence"/>
</dbReference>
<comment type="catalytic activity">
    <reaction evidence="8">
        <text>[GlcNAc-(1-&gt;4)-Mur2Ac(oyl-L-Ala-gamma-D-Glu-L-Lys-D-Ala-D-Ala)](n)-di-trans,octa-cis-undecaprenyl diphosphate + beta-D-GlcNAc-(1-&gt;4)-Mur2Ac(oyl-L-Ala-gamma-D-Glu-L-Lys-D-Ala-D-Ala)-di-trans,octa-cis-undecaprenyl diphosphate = [GlcNAc-(1-&gt;4)-Mur2Ac(oyl-L-Ala-gamma-D-Glu-L-Lys-D-Ala-D-Ala)](n+1)-di-trans,octa-cis-undecaprenyl diphosphate + di-trans,octa-cis-undecaprenyl diphosphate + H(+)</text>
        <dbReference type="Rhea" id="RHEA:23708"/>
        <dbReference type="Rhea" id="RHEA-COMP:9602"/>
        <dbReference type="Rhea" id="RHEA-COMP:9603"/>
        <dbReference type="ChEBI" id="CHEBI:15378"/>
        <dbReference type="ChEBI" id="CHEBI:58405"/>
        <dbReference type="ChEBI" id="CHEBI:60033"/>
        <dbReference type="ChEBI" id="CHEBI:78435"/>
        <dbReference type="EC" id="2.4.99.28"/>
    </reaction>
</comment>
<dbReference type="InterPro" id="IPR001264">
    <property type="entry name" value="Glyco_trans_51"/>
</dbReference>
<dbReference type="InterPro" id="IPR023346">
    <property type="entry name" value="Lysozyme-like_dom_sf"/>
</dbReference>
<evidence type="ECO:0000256" key="2">
    <source>
        <dbReference type="ARBA" id="ARBA00022670"/>
    </source>
</evidence>